<dbReference type="HOGENOM" id="CLU_007946_9_3_9"/>
<dbReference type="eggNOG" id="COG1113">
    <property type="taxonomic scope" value="Bacteria"/>
</dbReference>
<feature type="transmembrane region" description="Helical" evidence="7">
    <location>
        <begin position="118"/>
        <end position="138"/>
    </location>
</feature>
<evidence type="ECO:0000256" key="5">
    <source>
        <dbReference type="ARBA" id="ARBA00022989"/>
    </source>
</evidence>
<dbReference type="GO" id="GO:0006865">
    <property type="term" value="P:amino acid transport"/>
    <property type="evidence" value="ECO:0007669"/>
    <property type="project" value="UniProtKB-KW"/>
</dbReference>
<dbReference type="KEGG" id="dai:Desaci_1958"/>
<feature type="transmembrane region" description="Helical" evidence="7">
    <location>
        <begin position="348"/>
        <end position="372"/>
    </location>
</feature>
<organism evidence="9 10">
    <name type="scientific">Desulfosporosinus acidiphilus (strain DSM 22704 / JCM 16185 / SJ4)</name>
    <dbReference type="NCBI Taxonomy" id="646529"/>
    <lineage>
        <taxon>Bacteria</taxon>
        <taxon>Bacillati</taxon>
        <taxon>Bacillota</taxon>
        <taxon>Clostridia</taxon>
        <taxon>Eubacteriales</taxon>
        <taxon>Desulfitobacteriaceae</taxon>
        <taxon>Desulfosporosinus</taxon>
    </lineage>
</organism>
<feature type="transmembrane region" description="Helical" evidence="7">
    <location>
        <begin position="393"/>
        <end position="412"/>
    </location>
</feature>
<feature type="transmembrane region" description="Helical" evidence="7">
    <location>
        <begin position="12"/>
        <end position="34"/>
    </location>
</feature>
<evidence type="ECO:0000313" key="9">
    <source>
        <dbReference type="EMBL" id="AFM40935.1"/>
    </source>
</evidence>
<evidence type="ECO:0000256" key="2">
    <source>
        <dbReference type="ARBA" id="ARBA00022448"/>
    </source>
</evidence>
<dbReference type="PANTHER" id="PTHR43495:SF5">
    <property type="entry name" value="GAMMA-AMINOBUTYRIC ACID PERMEASE"/>
    <property type="match status" value="1"/>
</dbReference>
<dbReference type="Pfam" id="PF00324">
    <property type="entry name" value="AA_permease"/>
    <property type="match status" value="1"/>
</dbReference>
<dbReference type="EMBL" id="CP003639">
    <property type="protein sequence ID" value="AFM40935.1"/>
    <property type="molecule type" value="Genomic_DNA"/>
</dbReference>
<feature type="transmembrane region" description="Helical" evidence="7">
    <location>
        <begin position="40"/>
        <end position="59"/>
    </location>
</feature>
<evidence type="ECO:0000256" key="3">
    <source>
        <dbReference type="ARBA" id="ARBA00022692"/>
    </source>
</evidence>
<evidence type="ECO:0000256" key="1">
    <source>
        <dbReference type="ARBA" id="ARBA00004141"/>
    </source>
</evidence>
<evidence type="ECO:0000256" key="7">
    <source>
        <dbReference type="SAM" id="Phobius"/>
    </source>
</evidence>
<feature type="domain" description="Amino acid permease/ SLC12A" evidence="8">
    <location>
        <begin position="12"/>
        <end position="436"/>
    </location>
</feature>
<reference evidence="9 10" key="1">
    <citation type="journal article" date="2012" name="J. Bacteriol.">
        <title>Complete genome sequences of Desulfosporosinus orientis DSM765T, Desulfosporosinus youngiae DSM17734T, Desulfosporosinus meridiei DSM13257T, and Desulfosporosinus acidiphilus DSM22704T.</title>
        <authorList>
            <person name="Pester M."/>
            <person name="Brambilla E."/>
            <person name="Alazard D."/>
            <person name="Rattei T."/>
            <person name="Weinmaier T."/>
            <person name="Han J."/>
            <person name="Lucas S."/>
            <person name="Lapidus A."/>
            <person name="Cheng J.F."/>
            <person name="Goodwin L."/>
            <person name="Pitluck S."/>
            <person name="Peters L."/>
            <person name="Ovchinnikova G."/>
            <person name="Teshima H."/>
            <person name="Detter J.C."/>
            <person name="Han C.S."/>
            <person name="Tapia R."/>
            <person name="Land M.L."/>
            <person name="Hauser L."/>
            <person name="Kyrpides N.C."/>
            <person name="Ivanova N.N."/>
            <person name="Pagani I."/>
            <person name="Huntmann M."/>
            <person name="Wei C.L."/>
            <person name="Davenport K.W."/>
            <person name="Daligault H."/>
            <person name="Chain P.S."/>
            <person name="Chen A."/>
            <person name="Mavromatis K."/>
            <person name="Markowitz V."/>
            <person name="Szeto E."/>
            <person name="Mikhailova N."/>
            <person name="Pati A."/>
            <person name="Wagner M."/>
            <person name="Woyke T."/>
            <person name="Ollivier B."/>
            <person name="Klenk H.P."/>
            <person name="Spring S."/>
            <person name="Loy A."/>
        </authorList>
    </citation>
    <scope>NUCLEOTIDE SEQUENCE [LARGE SCALE GENOMIC DNA]</scope>
    <source>
        <strain evidence="10">DSM 22704 / JCM 16185 / SJ4</strain>
    </source>
</reference>
<comment type="subcellular location">
    <subcellularLocation>
        <location evidence="1">Membrane</location>
        <topology evidence="1">Multi-pass membrane protein</topology>
    </subcellularLocation>
</comment>
<proteinExistence type="predicted"/>
<evidence type="ECO:0000256" key="4">
    <source>
        <dbReference type="ARBA" id="ARBA00022970"/>
    </source>
</evidence>
<dbReference type="Proteomes" id="UP000002892">
    <property type="component" value="Chromosome"/>
</dbReference>
<keyword evidence="6 7" id="KW-0472">Membrane</keyword>
<protein>
    <submittedName>
        <fullName evidence="9">Gamma-aminobutyrate permease-like transporter</fullName>
    </submittedName>
</protein>
<dbReference type="PIRSF" id="PIRSF006060">
    <property type="entry name" value="AA_transporter"/>
    <property type="match status" value="1"/>
</dbReference>
<evidence type="ECO:0000313" key="10">
    <source>
        <dbReference type="Proteomes" id="UP000002892"/>
    </source>
</evidence>
<keyword evidence="3 7" id="KW-0812">Transmembrane</keyword>
<dbReference type="GO" id="GO:0016020">
    <property type="term" value="C:membrane"/>
    <property type="evidence" value="ECO:0007669"/>
    <property type="project" value="UniProtKB-SubCell"/>
</dbReference>
<feature type="transmembrane region" description="Helical" evidence="7">
    <location>
        <begin position="418"/>
        <end position="436"/>
    </location>
</feature>
<dbReference type="STRING" id="646529.Desaci_1958"/>
<feature type="transmembrane region" description="Helical" evidence="7">
    <location>
        <begin position="323"/>
        <end position="342"/>
    </location>
</feature>
<keyword evidence="5 7" id="KW-1133">Transmembrane helix</keyword>
<dbReference type="AlphaFoldDB" id="I4D561"/>
<feature type="transmembrane region" description="Helical" evidence="7">
    <location>
        <begin position="230"/>
        <end position="253"/>
    </location>
</feature>
<sequence>MENKHKGLSAGHLTMMALGSVIGGSFFLGTSVAMNAAGPSILVSFILAGVLVYFILFALSEMTVADPYGGSFSTFAADELGEGTGFVVGWVYWTGTIFSMSSEATAIPILLRQWFPHIPLGLSGTIIIIGVTLLNLLGSHRLSKLESGLSSIKLLAIVFFIILGIALIIGIVPGMRSIGAGELVREPLMPGGIQGIAGSMLIVIFAYAGFEIIGLAASEAANPLKTIPKAIAYTVLSLVGLYILYAAVLMPLVPTAQLSDNVSPMVMSLNRQGILWAGSVLNGVLISASLSAMLAAVFGLGRMIRALTYEGHAPKWLEDNTDVPHRGIIVSGFAMLLGLGFGHLFPSVYLVLITSGGFALLFTYAVIMACHIRFRRKKGCPPDGKCQMPGYPYTSWFTLISMILVFISMPFIPGQSSGLVTGVVMVFLYSLAYWVMKLVRSKNADNRSLKVQGMPIKHYQRGFSTEFSEELMQKDKDTSEILQEKKRCPKT</sequence>
<keyword evidence="2" id="KW-0813">Transport</keyword>
<evidence type="ECO:0000256" key="6">
    <source>
        <dbReference type="ARBA" id="ARBA00023136"/>
    </source>
</evidence>
<dbReference type="PANTHER" id="PTHR43495">
    <property type="entry name" value="GABA PERMEASE"/>
    <property type="match status" value="1"/>
</dbReference>
<dbReference type="Gene3D" id="1.20.1740.10">
    <property type="entry name" value="Amino acid/polyamine transporter I"/>
    <property type="match status" value="1"/>
</dbReference>
<dbReference type="RefSeq" id="WP_014826941.1">
    <property type="nucleotide sequence ID" value="NC_018068.1"/>
</dbReference>
<keyword evidence="10" id="KW-1185">Reference proteome</keyword>
<dbReference type="GO" id="GO:0055085">
    <property type="term" value="P:transmembrane transport"/>
    <property type="evidence" value="ECO:0007669"/>
    <property type="project" value="InterPro"/>
</dbReference>
<name>I4D561_DESAJ</name>
<accession>I4D561</accession>
<keyword evidence="4" id="KW-0029">Amino-acid transport</keyword>
<evidence type="ECO:0000259" key="8">
    <source>
        <dbReference type="Pfam" id="PF00324"/>
    </source>
</evidence>
<dbReference type="InterPro" id="IPR004841">
    <property type="entry name" value="AA-permease/SLC12A_dom"/>
</dbReference>
<dbReference type="OrthoDB" id="9780162at2"/>
<feature type="transmembrane region" description="Helical" evidence="7">
    <location>
        <begin position="192"/>
        <end position="218"/>
    </location>
</feature>
<feature type="transmembrane region" description="Helical" evidence="7">
    <location>
        <begin position="273"/>
        <end position="302"/>
    </location>
</feature>
<gene>
    <name evidence="9" type="ordered locus">Desaci_1958</name>
</gene>
<feature type="transmembrane region" description="Helical" evidence="7">
    <location>
        <begin position="150"/>
        <end position="172"/>
    </location>
</feature>